<evidence type="ECO:0000313" key="2">
    <source>
        <dbReference type="Proteomes" id="UP001396334"/>
    </source>
</evidence>
<reference evidence="1 2" key="1">
    <citation type="journal article" date="2024" name="G3 (Bethesda)">
        <title>Genome assembly of Hibiscus sabdariffa L. provides insights into metabolisms of medicinal natural products.</title>
        <authorList>
            <person name="Kim T."/>
        </authorList>
    </citation>
    <scope>NUCLEOTIDE SEQUENCE [LARGE SCALE GENOMIC DNA]</scope>
    <source>
        <strain evidence="1">TK-2024</strain>
        <tissue evidence="1">Old leaves</tissue>
    </source>
</reference>
<name>A0ABR2Q550_9ROSI</name>
<dbReference type="PANTHER" id="PTHR31276:SF10">
    <property type="entry name" value="PROTEIN MIZU-KUSSEI 1-LIKE"/>
    <property type="match status" value="1"/>
</dbReference>
<evidence type="ECO:0000313" key="1">
    <source>
        <dbReference type="EMBL" id="KAK8995812.1"/>
    </source>
</evidence>
<dbReference type="Proteomes" id="UP001396334">
    <property type="component" value="Unassembled WGS sequence"/>
</dbReference>
<keyword evidence="2" id="KW-1185">Reference proteome</keyword>
<dbReference type="EMBL" id="JBBPBN010000045">
    <property type="protein sequence ID" value="KAK8995812.1"/>
    <property type="molecule type" value="Genomic_DNA"/>
</dbReference>
<dbReference type="PANTHER" id="PTHR31276">
    <property type="match status" value="1"/>
</dbReference>
<gene>
    <name evidence="1" type="ORF">V6N11_076070</name>
</gene>
<comment type="caution">
    <text evidence="1">The sequence shown here is derived from an EMBL/GenBank/DDBJ whole genome shotgun (WGS) entry which is preliminary data.</text>
</comment>
<organism evidence="1 2">
    <name type="scientific">Hibiscus sabdariffa</name>
    <name type="common">roselle</name>
    <dbReference type="NCBI Taxonomy" id="183260"/>
    <lineage>
        <taxon>Eukaryota</taxon>
        <taxon>Viridiplantae</taxon>
        <taxon>Streptophyta</taxon>
        <taxon>Embryophyta</taxon>
        <taxon>Tracheophyta</taxon>
        <taxon>Spermatophyta</taxon>
        <taxon>Magnoliopsida</taxon>
        <taxon>eudicotyledons</taxon>
        <taxon>Gunneridae</taxon>
        <taxon>Pentapetalae</taxon>
        <taxon>rosids</taxon>
        <taxon>malvids</taxon>
        <taxon>Malvales</taxon>
        <taxon>Malvaceae</taxon>
        <taxon>Malvoideae</taxon>
        <taxon>Hibiscus</taxon>
    </lineage>
</organism>
<sequence>MLRPSTARNKSVHGGFYVPLWNSLFRPATATSWNQMKSTPKATFKPIIRSLFTLLLAQLQAPSSVTAGENSASVFNQTPSPPTQLSSWTLQLLQLFLAREMQGGILRIELDCTGSGNCSSSDSVLLMPICHCGPCTVMEGKSESFHLIDPDDNIEQELSIFLLLVTLKPW</sequence>
<accession>A0ABR2Q550</accession>
<proteinExistence type="predicted"/>
<protein>
    <submittedName>
        <fullName evidence="1">Uncharacterized protein</fullName>
    </submittedName>
</protein>